<sequence length="121" mass="13360">MKSEILKIDNLSEAKNELKKLNIEDVSVAIMASKAVFCVIKLKDVHPAAANIIKQEMLALGGEAAVERGCINMSIEKSQVVIMGTLKQYLKLLSKLKMQSGYFGLDIVIKEISEKIEPLLN</sequence>
<dbReference type="Proteomes" id="UP000215301">
    <property type="component" value="Unassembled WGS sequence"/>
</dbReference>
<dbReference type="EMBL" id="CP016893">
    <property type="protein sequence ID" value="AST57807.1"/>
    <property type="molecule type" value="Genomic_DNA"/>
</dbReference>
<evidence type="ECO:0000313" key="4">
    <source>
        <dbReference type="Proteomes" id="UP000215301"/>
    </source>
</evidence>
<gene>
    <name evidence="2" type="ORF">CE561_05825</name>
    <name evidence="1" type="ORF">Thert_01820</name>
</gene>
<evidence type="ECO:0000313" key="2">
    <source>
        <dbReference type="EMBL" id="OXT08279.1"/>
    </source>
</evidence>
<name>A0A231VJI0_THETR</name>
<protein>
    <submittedName>
        <fullName evidence="1">Dihydropteroate synthase</fullName>
    </submittedName>
</protein>
<dbReference type="OMA" id="MNCYLVE"/>
<evidence type="ECO:0000313" key="1">
    <source>
        <dbReference type="EMBL" id="AST57807.1"/>
    </source>
</evidence>
<accession>A0A231VJI0</accession>
<proteinExistence type="predicted"/>
<dbReference type="AlphaFoldDB" id="A0A231VJI0"/>
<reference evidence="1 3" key="1">
    <citation type="submission" date="2016-08" db="EMBL/GenBank/DDBJ databases">
        <title>A novel genetic cassette of butanologenic Thermoanaerobacterium thermosaccharolyticum that directly convert cellulose to butanol.</title>
        <authorList>
            <person name="Li T."/>
            <person name="He J."/>
        </authorList>
    </citation>
    <scope>NUCLEOTIDE SEQUENCE [LARGE SCALE GENOMIC DNA]</scope>
    <source>
        <strain evidence="1 3">TG57</strain>
    </source>
</reference>
<dbReference type="Proteomes" id="UP000214975">
    <property type="component" value="Chromosome"/>
</dbReference>
<reference evidence="2 4" key="2">
    <citation type="submission" date="2017-06" db="EMBL/GenBank/DDBJ databases">
        <title>Isolation and characterization of a thermophilic and butanogenic Thermoanaerobacterium thermosaccharolyticum M5 capable of efficient degradation of hemicellulose.</title>
        <authorList>
            <person name="Xin F."/>
            <person name="Jiang Y."/>
        </authorList>
    </citation>
    <scope>NUCLEOTIDE SEQUENCE [LARGE SCALE GENOMIC DNA]</scope>
    <source>
        <strain evidence="2 4">M5</strain>
    </source>
</reference>
<evidence type="ECO:0000313" key="3">
    <source>
        <dbReference type="Proteomes" id="UP000214975"/>
    </source>
</evidence>
<dbReference type="GeneID" id="93863251"/>
<organism evidence="2 4">
    <name type="scientific">Thermoanaerobacterium thermosaccharolyticum</name>
    <name type="common">Clostridium thermosaccharolyticum</name>
    <dbReference type="NCBI Taxonomy" id="1517"/>
    <lineage>
        <taxon>Bacteria</taxon>
        <taxon>Bacillati</taxon>
        <taxon>Bacillota</taxon>
        <taxon>Clostridia</taxon>
        <taxon>Thermoanaerobacterales</taxon>
        <taxon>Thermoanaerobacteraceae</taxon>
        <taxon>Thermoanaerobacterium</taxon>
    </lineage>
</organism>
<dbReference type="EMBL" id="NKHD01000017">
    <property type="protein sequence ID" value="OXT08279.1"/>
    <property type="molecule type" value="Genomic_DNA"/>
</dbReference>
<dbReference type="RefSeq" id="WP_013296911.1">
    <property type="nucleotide sequence ID" value="NZ_CP016893.1"/>
</dbReference>